<feature type="domain" description="Histidine-specific methyltransferase SAM-dependent" evidence="8">
    <location>
        <begin position="21"/>
        <end position="175"/>
    </location>
</feature>
<sequence>MSAEIIDVHAHGHEDNSRAIREELLTGLRQPTGQKHVPTMLLYDERGLRLYDDITTKVPEYYLFGAEEEILKRHADDIVRTIHGNDGVVEGESVIELGAGALRKTSHILLGLSRLIQKPSQKPPVTYYALDLEKNELQRTLTEIAMSDIGKDLEGKVATKGMWGTYDDGLKYIETAGMHLVTPERVGRATSLLKSDDRGISPESSASRSSGEQDYASQPSTPDEVQPPLHLMFLGSSLGNFTRQEAAEFLRSLPLRPGSSDTLLIGLDHDNEKEMIEKAYNEEAGYTRKFIMNGLKAAGRVLGDENMFNEDKWEYVNRYDESKRRHEAFYRSKTSQAIQLQSENPLTFLEGELIKVEESWKFSEVDAFTLFSDSNLRPIQHWTDSSARYSLWLMERPAFIFPLLTSPFACNGDGQLVTKKNYSNSPFGVPSPQEWENLWALWDTITLRMIPPSMLYQKPIDLRHICLFYLGHIPAFLDIHLSRLLGEPHTEPEYFKDIFERGIDPNVDDPTQCHSHSEVPKKDEDWPSLTSILQFSSRVRARVLKLYEDVDLGKKELTRRVGRVLWMTYEHEALHAETLLYMLIQRSGSGTIPPPGFAIPNWTTLAQTWDSLPVPEEPTVKLGPANVALGHNDADYEDHLPEKAKDIVDHEFGWDNEHPRREVSVGEFRIEWRPVTNGQFYEEYKNDRNKFRFPSSWVDKDGEIMVHTLYGPVPMKIAQHWPIITDYDNLSTYATVKGGRIPTEPELLLFYDKFECGYEGGANRGFRQWHPVPATTGGRKYGGKGTNGGVWEWTSTVFDKYDGFSQSQLYPGYSVDFFDGHHQVVIGGSYATVPRIAERRSVRNWYQRNYPYPWVGARIAYDV</sequence>
<dbReference type="GO" id="GO:0008168">
    <property type="term" value="F:methyltransferase activity"/>
    <property type="evidence" value="ECO:0007669"/>
    <property type="project" value="UniProtKB-KW"/>
</dbReference>
<keyword evidence="3" id="KW-0560">Oxidoreductase</keyword>
<keyword evidence="4" id="KW-0408">Iron</keyword>
<dbReference type="Pfam" id="PF10017">
    <property type="entry name" value="Methyltransf_33"/>
    <property type="match status" value="2"/>
</dbReference>
<reference evidence="10 11" key="1">
    <citation type="submission" date="2024-01" db="EMBL/GenBank/DDBJ databases">
        <title>A draft genome for a cacao thread blight-causing isolate of Paramarasmius palmivorus.</title>
        <authorList>
            <person name="Baruah I.K."/>
            <person name="Bukari Y."/>
            <person name="Amoako-Attah I."/>
            <person name="Meinhardt L.W."/>
            <person name="Bailey B.A."/>
            <person name="Cohen S.P."/>
        </authorList>
    </citation>
    <scope>NUCLEOTIDE SEQUENCE [LARGE SCALE GENOMIC DNA]</scope>
    <source>
        <strain evidence="10 11">GH-12</strain>
    </source>
</reference>
<dbReference type="Pfam" id="PF12867">
    <property type="entry name" value="DinB_2"/>
    <property type="match status" value="1"/>
</dbReference>
<dbReference type="SUPFAM" id="SSF109854">
    <property type="entry name" value="DinB/YfiT-like putative metalloenzymes"/>
    <property type="match status" value="1"/>
</dbReference>
<dbReference type="Proteomes" id="UP001383192">
    <property type="component" value="Unassembled WGS sequence"/>
</dbReference>
<evidence type="ECO:0000313" key="10">
    <source>
        <dbReference type="EMBL" id="KAK7028145.1"/>
    </source>
</evidence>
<protein>
    <recommendedName>
        <fullName evidence="12">DUF323 domain-containing protein</fullName>
    </recommendedName>
</protein>
<dbReference type="PANTHER" id="PTHR43397">
    <property type="entry name" value="ERGOTHIONEINE BIOSYNTHESIS PROTEIN 1"/>
    <property type="match status" value="1"/>
</dbReference>
<evidence type="ECO:0000313" key="11">
    <source>
        <dbReference type="Proteomes" id="UP001383192"/>
    </source>
</evidence>
<proteinExistence type="predicted"/>
<keyword evidence="1" id="KW-0489">Methyltransferase</keyword>
<dbReference type="Gene3D" id="3.90.1580.10">
    <property type="entry name" value="paralog of FGE (formylglycine-generating enzyme)"/>
    <property type="match status" value="1"/>
</dbReference>
<dbReference type="SUPFAM" id="SSF56436">
    <property type="entry name" value="C-type lectin-like"/>
    <property type="match status" value="1"/>
</dbReference>
<organism evidence="10 11">
    <name type="scientific">Paramarasmius palmivorus</name>
    <dbReference type="NCBI Taxonomy" id="297713"/>
    <lineage>
        <taxon>Eukaryota</taxon>
        <taxon>Fungi</taxon>
        <taxon>Dikarya</taxon>
        <taxon>Basidiomycota</taxon>
        <taxon>Agaricomycotina</taxon>
        <taxon>Agaricomycetes</taxon>
        <taxon>Agaricomycetidae</taxon>
        <taxon>Agaricales</taxon>
        <taxon>Marasmiineae</taxon>
        <taxon>Marasmiaceae</taxon>
        <taxon>Paramarasmius</taxon>
    </lineage>
</organism>
<dbReference type="InterPro" id="IPR042095">
    <property type="entry name" value="SUMF_sf"/>
</dbReference>
<dbReference type="Pfam" id="PF03781">
    <property type="entry name" value="FGE-sulfatase"/>
    <property type="match status" value="2"/>
</dbReference>
<evidence type="ECO:0008006" key="12">
    <source>
        <dbReference type="Google" id="ProtNLM"/>
    </source>
</evidence>
<dbReference type="EMBL" id="JAYKXP010000090">
    <property type="protein sequence ID" value="KAK7028145.1"/>
    <property type="molecule type" value="Genomic_DNA"/>
</dbReference>
<evidence type="ECO:0000256" key="2">
    <source>
        <dbReference type="ARBA" id="ARBA00022679"/>
    </source>
</evidence>
<dbReference type="PANTHER" id="PTHR43397:SF1">
    <property type="entry name" value="ERGOTHIONEINE BIOSYNTHESIS PROTEIN 1"/>
    <property type="match status" value="1"/>
</dbReference>
<evidence type="ECO:0000256" key="5">
    <source>
        <dbReference type="ARBA" id="ARBA00037882"/>
    </source>
</evidence>
<evidence type="ECO:0000259" key="7">
    <source>
        <dbReference type="Pfam" id="PF03781"/>
    </source>
</evidence>
<dbReference type="InterPro" id="IPR029063">
    <property type="entry name" value="SAM-dependent_MTases_sf"/>
</dbReference>
<feature type="domain" description="Sulfatase-modifying factor enzyme-like" evidence="7">
    <location>
        <begin position="651"/>
        <end position="747"/>
    </location>
</feature>
<evidence type="ECO:0000256" key="1">
    <source>
        <dbReference type="ARBA" id="ARBA00022603"/>
    </source>
</evidence>
<dbReference type="InterPro" id="IPR016187">
    <property type="entry name" value="CTDL_fold"/>
</dbReference>
<feature type="region of interest" description="Disordered" evidence="6">
    <location>
        <begin position="191"/>
        <end position="228"/>
    </location>
</feature>
<dbReference type="InterPro" id="IPR024775">
    <property type="entry name" value="DinB-like"/>
</dbReference>
<dbReference type="GO" id="GO:0032259">
    <property type="term" value="P:methylation"/>
    <property type="evidence" value="ECO:0007669"/>
    <property type="project" value="UniProtKB-KW"/>
</dbReference>
<dbReference type="Gene3D" id="3.40.50.150">
    <property type="entry name" value="Vaccinia Virus protein VP39"/>
    <property type="match status" value="1"/>
</dbReference>
<dbReference type="AlphaFoldDB" id="A0AAW0BNR3"/>
<gene>
    <name evidence="10" type="ORF">VNI00_014960</name>
</gene>
<comment type="caution">
    <text evidence="10">The sequence shown here is derived from an EMBL/GenBank/DDBJ whole genome shotgun (WGS) entry which is preliminary data.</text>
</comment>
<evidence type="ECO:0000259" key="9">
    <source>
        <dbReference type="Pfam" id="PF12867"/>
    </source>
</evidence>
<keyword evidence="2" id="KW-0808">Transferase</keyword>
<feature type="domain" description="Histidine-specific methyltransferase SAM-dependent" evidence="8">
    <location>
        <begin position="214"/>
        <end position="395"/>
    </location>
</feature>
<feature type="domain" description="Sulfatase-modifying factor enzyme-like" evidence="7">
    <location>
        <begin position="764"/>
        <end position="860"/>
    </location>
</feature>
<name>A0AAW0BNR3_9AGAR</name>
<evidence type="ECO:0000256" key="4">
    <source>
        <dbReference type="ARBA" id="ARBA00023004"/>
    </source>
</evidence>
<feature type="compositionally biased region" description="Low complexity" evidence="6">
    <location>
        <begin position="201"/>
        <end position="210"/>
    </location>
</feature>
<evidence type="ECO:0000256" key="6">
    <source>
        <dbReference type="SAM" id="MobiDB-lite"/>
    </source>
</evidence>
<dbReference type="InterPro" id="IPR034660">
    <property type="entry name" value="DinB/YfiT-like"/>
</dbReference>
<dbReference type="InterPro" id="IPR019257">
    <property type="entry name" value="MeTrfase_dom"/>
</dbReference>
<keyword evidence="11" id="KW-1185">Reference proteome</keyword>
<evidence type="ECO:0000259" key="8">
    <source>
        <dbReference type="Pfam" id="PF10017"/>
    </source>
</evidence>
<evidence type="ECO:0000256" key="3">
    <source>
        <dbReference type="ARBA" id="ARBA00023002"/>
    </source>
</evidence>
<dbReference type="InterPro" id="IPR051128">
    <property type="entry name" value="EgtD_Methyltrsf_superfamily"/>
</dbReference>
<comment type="pathway">
    <text evidence="5">Amino-acid biosynthesis; ergothioneine biosynthesis.</text>
</comment>
<accession>A0AAW0BNR3</accession>
<feature type="domain" description="DinB-like" evidence="9">
    <location>
        <begin position="434"/>
        <end position="578"/>
    </location>
</feature>
<dbReference type="InterPro" id="IPR005532">
    <property type="entry name" value="SUMF_dom"/>
</dbReference>